<reference evidence="4" key="1">
    <citation type="journal article" date="2014" name="Front. Microbiol.">
        <title>High frequency of phylogenetically diverse reductive dehalogenase-homologous genes in deep subseafloor sedimentary metagenomes.</title>
        <authorList>
            <person name="Kawai M."/>
            <person name="Futagami T."/>
            <person name="Toyoda A."/>
            <person name="Takaki Y."/>
            <person name="Nishi S."/>
            <person name="Hori S."/>
            <person name="Arai W."/>
            <person name="Tsubouchi T."/>
            <person name="Morono Y."/>
            <person name="Uchiyama I."/>
            <person name="Ito T."/>
            <person name="Fujiyama A."/>
            <person name="Inagaki F."/>
            <person name="Takami H."/>
        </authorList>
    </citation>
    <scope>NUCLEOTIDE SEQUENCE</scope>
    <source>
        <strain evidence="4">Expedition CK06-06</strain>
    </source>
</reference>
<dbReference type="Gene3D" id="3.20.190.10">
    <property type="entry name" value="MutM-like, N-terminal"/>
    <property type="match status" value="1"/>
</dbReference>
<protein>
    <recommendedName>
        <fullName evidence="2">DNA-formamidopyrimidine glycosylase</fullName>
        <ecNumber evidence="2">3.2.2.23</ecNumber>
    </recommendedName>
</protein>
<dbReference type="SMART" id="SM00898">
    <property type="entry name" value="Fapy_DNA_glyco"/>
    <property type="match status" value="1"/>
</dbReference>
<dbReference type="GO" id="GO:0003676">
    <property type="term" value="F:nucleic acid binding"/>
    <property type="evidence" value="ECO:0007669"/>
    <property type="project" value="InterPro"/>
</dbReference>
<dbReference type="SUPFAM" id="SSF81624">
    <property type="entry name" value="N-terminal domain of MutM-like DNA repair proteins"/>
    <property type="match status" value="1"/>
</dbReference>
<dbReference type="PROSITE" id="PS51068">
    <property type="entry name" value="FPG_CAT"/>
    <property type="match status" value="1"/>
</dbReference>
<dbReference type="Pfam" id="PF01149">
    <property type="entry name" value="Fapy_DNA_glyco"/>
    <property type="match status" value="1"/>
</dbReference>
<sequence>MPEMPEVQAHAERLTEQFSGRVLDRFTPFNFTALKTAAPPPEEAYGHALIKVGRRGKYLLVEFEPVTFVVHLMQGGRFVPDPKLSAKPRGGQARFIFTPGEATDDVGALLLTEQGKERRAGVWCLPSEQVLTSSPLDKLGPEAAGITADELAVLFAKKSMRIHGFLRDQRMIAGIGRRLSNEVCHRAKISPFA</sequence>
<gene>
    <name evidence="4" type="ORF">S01H1_70999</name>
</gene>
<dbReference type="PANTHER" id="PTHR22993">
    <property type="entry name" value="FORMAMIDOPYRIMIDINE-DNA GLYCOSYLASE"/>
    <property type="match status" value="1"/>
</dbReference>
<comment type="catalytic activity">
    <reaction evidence="1">
        <text>Hydrolysis of DNA containing ring-opened 7-methylguanine residues, releasing 2,6-diamino-4-hydroxy-5-(N-methyl)formamidopyrimidine.</text>
        <dbReference type="EC" id="3.2.2.23"/>
    </reaction>
</comment>
<dbReference type="GO" id="GO:0003906">
    <property type="term" value="F:DNA-(apurinic or apyrimidinic site) endonuclease activity"/>
    <property type="evidence" value="ECO:0007669"/>
    <property type="project" value="InterPro"/>
</dbReference>
<accession>X0X4R1</accession>
<dbReference type="InterPro" id="IPR035937">
    <property type="entry name" value="FPG_N"/>
</dbReference>
<dbReference type="EC" id="3.2.2.23" evidence="2"/>
<dbReference type="AlphaFoldDB" id="X0X4R1"/>
<organism evidence="4">
    <name type="scientific">marine sediment metagenome</name>
    <dbReference type="NCBI Taxonomy" id="412755"/>
    <lineage>
        <taxon>unclassified sequences</taxon>
        <taxon>metagenomes</taxon>
        <taxon>ecological metagenomes</taxon>
    </lineage>
</organism>
<evidence type="ECO:0000256" key="2">
    <source>
        <dbReference type="ARBA" id="ARBA00012024"/>
    </source>
</evidence>
<dbReference type="SUPFAM" id="SSF46946">
    <property type="entry name" value="S13-like H2TH domain"/>
    <property type="match status" value="1"/>
</dbReference>
<name>X0X4R1_9ZZZZ</name>
<feature type="domain" description="Formamidopyrimidine-DNA glycosylase catalytic" evidence="3">
    <location>
        <begin position="2"/>
        <end position="95"/>
    </location>
</feature>
<dbReference type="GO" id="GO:0008534">
    <property type="term" value="F:oxidized purine nucleobase lesion DNA N-glycosylase activity"/>
    <property type="evidence" value="ECO:0007669"/>
    <property type="project" value="UniProtKB-EC"/>
</dbReference>
<evidence type="ECO:0000256" key="1">
    <source>
        <dbReference type="ARBA" id="ARBA00001668"/>
    </source>
</evidence>
<dbReference type="Gene3D" id="1.10.8.50">
    <property type="match status" value="1"/>
</dbReference>
<dbReference type="InterPro" id="IPR012319">
    <property type="entry name" value="FPG_cat"/>
</dbReference>
<dbReference type="EMBL" id="BARS01047249">
    <property type="protein sequence ID" value="GAG37985.1"/>
    <property type="molecule type" value="Genomic_DNA"/>
</dbReference>
<feature type="non-terminal residue" evidence="4">
    <location>
        <position position="193"/>
    </location>
</feature>
<evidence type="ECO:0000259" key="3">
    <source>
        <dbReference type="PROSITE" id="PS51068"/>
    </source>
</evidence>
<dbReference type="GO" id="GO:0008270">
    <property type="term" value="F:zinc ion binding"/>
    <property type="evidence" value="ECO:0007669"/>
    <property type="project" value="InterPro"/>
</dbReference>
<dbReference type="InterPro" id="IPR010979">
    <property type="entry name" value="Ribosomal_uS13-like_H2TH"/>
</dbReference>
<dbReference type="GO" id="GO:0006284">
    <property type="term" value="P:base-excision repair"/>
    <property type="evidence" value="ECO:0007669"/>
    <property type="project" value="InterPro"/>
</dbReference>
<dbReference type="PANTHER" id="PTHR22993:SF9">
    <property type="entry name" value="FORMAMIDOPYRIMIDINE-DNA GLYCOSYLASE"/>
    <property type="match status" value="1"/>
</dbReference>
<comment type="caution">
    <text evidence="4">The sequence shown here is derived from an EMBL/GenBank/DDBJ whole genome shotgun (WGS) entry which is preliminary data.</text>
</comment>
<proteinExistence type="predicted"/>
<evidence type="ECO:0000313" key="4">
    <source>
        <dbReference type="EMBL" id="GAG37985.1"/>
    </source>
</evidence>